<reference evidence="11 12" key="1">
    <citation type="submission" date="2024-01" db="EMBL/GenBank/DDBJ databases">
        <title>The complete chloroplast genome sequence of Lithospermum erythrorhizon: insights into the phylogenetic relationship among Boraginaceae species and the maternal lineages of purple gromwells.</title>
        <authorList>
            <person name="Okada T."/>
            <person name="Watanabe K."/>
        </authorList>
    </citation>
    <scope>NUCLEOTIDE SEQUENCE [LARGE SCALE GENOMIC DNA]</scope>
</reference>
<dbReference type="EMBL" id="BAABME010002270">
    <property type="protein sequence ID" value="GAA0153862.1"/>
    <property type="molecule type" value="Genomic_DNA"/>
</dbReference>
<organism evidence="11 12">
    <name type="scientific">Lithospermum erythrorhizon</name>
    <name type="common">Purple gromwell</name>
    <name type="synonym">Lithospermum officinale var. erythrorhizon</name>
    <dbReference type="NCBI Taxonomy" id="34254"/>
    <lineage>
        <taxon>Eukaryota</taxon>
        <taxon>Viridiplantae</taxon>
        <taxon>Streptophyta</taxon>
        <taxon>Embryophyta</taxon>
        <taxon>Tracheophyta</taxon>
        <taxon>Spermatophyta</taxon>
        <taxon>Magnoliopsida</taxon>
        <taxon>eudicotyledons</taxon>
        <taxon>Gunneridae</taxon>
        <taxon>Pentapetalae</taxon>
        <taxon>asterids</taxon>
        <taxon>lamiids</taxon>
        <taxon>Boraginales</taxon>
        <taxon>Boraginaceae</taxon>
        <taxon>Boraginoideae</taxon>
        <taxon>Lithospermeae</taxon>
        <taxon>Lithospermum</taxon>
    </lineage>
</organism>
<dbReference type="Pfam" id="PF04083">
    <property type="entry name" value="Abhydro_lipase"/>
    <property type="match status" value="1"/>
</dbReference>
<accession>A0AAV3PQ43</accession>
<dbReference type="GO" id="GO:0016788">
    <property type="term" value="F:hydrolase activity, acting on ester bonds"/>
    <property type="evidence" value="ECO:0007669"/>
    <property type="project" value="InterPro"/>
</dbReference>
<dbReference type="Proteomes" id="UP001454036">
    <property type="component" value="Unassembled WGS sequence"/>
</dbReference>
<proteinExistence type="inferred from homology"/>
<feature type="active site" description="Charge relay system" evidence="8">
    <location>
        <position position="374"/>
    </location>
</feature>
<keyword evidence="6" id="KW-0325">Glycoprotein</keyword>
<evidence type="ECO:0000256" key="9">
    <source>
        <dbReference type="SAM" id="SignalP"/>
    </source>
</evidence>
<comment type="caution">
    <text evidence="11">The sequence shown here is derived from an EMBL/GenBank/DDBJ whole genome shotgun (WGS) entry which is preliminary data.</text>
</comment>
<evidence type="ECO:0000313" key="11">
    <source>
        <dbReference type="EMBL" id="GAA0153862.1"/>
    </source>
</evidence>
<dbReference type="AlphaFoldDB" id="A0AAV3PQ43"/>
<dbReference type="InterPro" id="IPR025483">
    <property type="entry name" value="Lipase_euk"/>
</dbReference>
<evidence type="ECO:0000256" key="7">
    <source>
        <dbReference type="PIRNR" id="PIRNR000862"/>
    </source>
</evidence>
<comment type="similarity">
    <text evidence="1 7">Belongs to the AB hydrolase superfamily. Lipase family.</text>
</comment>
<evidence type="ECO:0000259" key="10">
    <source>
        <dbReference type="Pfam" id="PF04083"/>
    </source>
</evidence>
<keyword evidence="2 9" id="KW-0732">Signal</keyword>
<feature type="active site" description="Charge relay system" evidence="8">
    <location>
        <position position="345"/>
    </location>
</feature>
<keyword evidence="5" id="KW-0443">Lipid metabolism</keyword>
<evidence type="ECO:0000256" key="4">
    <source>
        <dbReference type="ARBA" id="ARBA00022963"/>
    </source>
</evidence>
<dbReference type="SUPFAM" id="SSF53474">
    <property type="entry name" value="alpha/beta-Hydrolases"/>
    <property type="match status" value="1"/>
</dbReference>
<sequence length="404" mass="45701">MVGQVIWWSCPMRTPLIITLLLLLISTTTANLRRDSPTNGLCTQLIEPYGYPCSEYITQTEDGYLLGLQRVSSRSGIVQNQKGPPVLLVHGLFMAGDAWFLDSQEESLGFILADHGFDVWVANVRGTRWSHGHISLSENDKEFWDWTWQDLALYDLAEMTRYIFSMTDSKIYIVGHSQGTIMSLAALTQPDIAKRVEGAALLSPISYLDHVSAPLVLRMVKMRLDEVILALGIHELNFKSELGTHIMDIMCHGHLECGDMLTSITGGNCCFNNSRVDFYLKYEPHPSSSKNLNHLFQMIRQGTFSMYDYGKWKNLVNYGKLQPPTFDLSKIPKSLPLWMGYGGADALADVIDVQHTLNELPSKPYLLYLEQYGHIDFLLSVNCKQDVYDNMMGFFNSNGKHSSY</sequence>
<feature type="chain" id="PRO_5043651923" description="Lipase" evidence="9">
    <location>
        <begin position="31"/>
        <end position="404"/>
    </location>
</feature>
<feature type="domain" description="Partial AB-hydrolase lipase" evidence="10">
    <location>
        <begin position="43"/>
        <end position="101"/>
    </location>
</feature>
<dbReference type="PANTHER" id="PTHR11005">
    <property type="entry name" value="LYSOSOMAL ACID LIPASE-RELATED"/>
    <property type="match status" value="1"/>
</dbReference>
<dbReference type="PIRSF" id="PIRSF000862">
    <property type="entry name" value="Steryl_ester_lip"/>
    <property type="match status" value="1"/>
</dbReference>
<name>A0AAV3PQ43_LITER</name>
<evidence type="ECO:0000256" key="5">
    <source>
        <dbReference type="ARBA" id="ARBA00023098"/>
    </source>
</evidence>
<dbReference type="InterPro" id="IPR006693">
    <property type="entry name" value="AB_hydrolase_lipase"/>
</dbReference>
<feature type="signal peptide" evidence="9">
    <location>
        <begin position="1"/>
        <end position="30"/>
    </location>
</feature>
<evidence type="ECO:0000256" key="1">
    <source>
        <dbReference type="ARBA" id="ARBA00010701"/>
    </source>
</evidence>
<keyword evidence="12" id="KW-1185">Reference proteome</keyword>
<evidence type="ECO:0000256" key="2">
    <source>
        <dbReference type="ARBA" id="ARBA00022729"/>
    </source>
</evidence>
<dbReference type="InterPro" id="IPR029058">
    <property type="entry name" value="AB_hydrolase_fold"/>
</dbReference>
<keyword evidence="3 7" id="KW-0378">Hydrolase</keyword>
<gene>
    <name evidence="11" type="ORF">LIER_11999</name>
</gene>
<evidence type="ECO:0000256" key="6">
    <source>
        <dbReference type="ARBA" id="ARBA00023180"/>
    </source>
</evidence>
<protein>
    <recommendedName>
        <fullName evidence="7">Lipase</fullName>
    </recommendedName>
</protein>
<dbReference type="FunFam" id="3.40.50.1820:FF:000057">
    <property type="entry name" value="Lipase"/>
    <property type="match status" value="1"/>
</dbReference>
<dbReference type="GO" id="GO:0016042">
    <property type="term" value="P:lipid catabolic process"/>
    <property type="evidence" value="ECO:0007669"/>
    <property type="project" value="UniProtKB-KW"/>
</dbReference>
<evidence type="ECO:0000256" key="3">
    <source>
        <dbReference type="ARBA" id="ARBA00022801"/>
    </source>
</evidence>
<keyword evidence="4 7" id="KW-0442">Lipid degradation</keyword>
<dbReference type="Gene3D" id="3.40.50.1820">
    <property type="entry name" value="alpha/beta hydrolase"/>
    <property type="match status" value="1"/>
</dbReference>
<evidence type="ECO:0000256" key="8">
    <source>
        <dbReference type="PIRSR" id="PIRSR000862-1"/>
    </source>
</evidence>
<feature type="active site" description="Nucleophile" evidence="8">
    <location>
        <position position="177"/>
    </location>
</feature>
<evidence type="ECO:0000313" key="12">
    <source>
        <dbReference type="Proteomes" id="UP001454036"/>
    </source>
</evidence>